<reference evidence="2 3" key="1">
    <citation type="submission" date="2013-08" db="EMBL/GenBank/DDBJ databases">
        <title>The genome sequence of Knoellia subterranea.</title>
        <authorList>
            <person name="Zhu W."/>
            <person name="Wang G."/>
        </authorList>
    </citation>
    <scope>NUCLEOTIDE SEQUENCE [LARGE SCALE GENOMIC DNA]</scope>
    <source>
        <strain evidence="2 3">KCTC 19937</strain>
    </source>
</reference>
<proteinExistence type="predicted"/>
<evidence type="ECO:0000313" key="2">
    <source>
        <dbReference type="EMBL" id="KGN37763.1"/>
    </source>
</evidence>
<accession>A0A0A0JKW9</accession>
<sequence>MSTLEITVADPLPGSVDEASERAVWTATRARVWSIVTLEKVMLVGLISVIYGQVLPDLRSTGTQLFIGISVVVLANAAMALAFARAGRSIQGAAMTFAFRVAVNVALVLVGGWLLGRNGGDANEGATLFFILLLSLITSLHDRYWPVHATRVHEEGMDEPGVSASGVVS</sequence>
<feature type="transmembrane region" description="Helical" evidence="1">
    <location>
        <begin position="65"/>
        <end position="85"/>
    </location>
</feature>
<protein>
    <submittedName>
        <fullName evidence="2">Uncharacterized protein</fullName>
    </submittedName>
</protein>
<feature type="transmembrane region" description="Helical" evidence="1">
    <location>
        <begin position="32"/>
        <end position="53"/>
    </location>
</feature>
<feature type="transmembrane region" description="Helical" evidence="1">
    <location>
        <begin position="97"/>
        <end position="116"/>
    </location>
</feature>
<keyword evidence="3" id="KW-1185">Reference proteome</keyword>
<keyword evidence="1" id="KW-0812">Transmembrane</keyword>
<dbReference type="STRING" id="1385521.N803_11945"/>
<gene>
    <name evidence="2" type="ORF">N803_11945</name>
</gene>
<organism evidence="2 3">
    <name type="scientific">Knoellia subterranea KCTC 19937</name>
    <dbReference type="NCBI Taxonomy" id="1385521"/>
    <lineage>
        <taxon>Bacteria</taxon>
        <taxon>Bacillati</taxon>
        <taxon>Actinomycetota</taxon>
        <taxon>Actinomycetes</taxon>
        <taxon>Micrococcales</taxon>
        <taxon>Intrasporangiaceae</taxon>
        <taxon>Knoellia</taxon>
    </lineage>
</organism>
<dbReference type="AlphaFoldDB" id="A0A0A0JKW9"/>
<dbReference type="Proteomes" id="UP000030011">
    <property type="component" value="Unassembled WGS sequence"/>
</dbReference>
<comment type="caution">
    <text evidence="2">The sequence shown here is derived from an EMBL/GenBank/DDBJ whole genome shotgun (WGS) entry which is preliminary data.</text>
</comment>
<evidence type="ECO:0000313" key="3">
    <source>
        <dbReference type="Proteomes" id="UP000030011"/>
    </source>
</evidence>
<name>A0A0A0JKW9_9MICO</name>
<keyword evidence="1" id="KW-0472">Membrane</keyword>
<dbReference type="RefSeq" id="WP_052112069.1">
    <property type="nucleotide sequence ID" value="NZ_AVPK01000004.1"/>
</dbReference>
<keyword evidence="1" id="KW-1133">Transmembrane helix</keyword>
<dbReference type="OrthoDB" id="5768436at2"/>
<evidence type="ECO:0000256" key="1">
    <source>
        <dbReference type="SAM" id="Phobius"/>
    </source>
</evidence>
<feature type="transmembrane region" description="Helical" evidence="1">
    <location>
        <begin position="122"/>
        <end position="141"/>
    </location>
</feature>
<dbReference type="EMBL" id="AVPK01000004">
    <property type="protein sequence ID" value="KGN37763.1"/>
    <property type="molecule type" value="Genomic_DNA"/>
</dbReference>